<name>A0AAE1AHS0_9GAST</name>
<evidence type="ECO:0000313" key="2">
    <source>
        <dbReference type="Proteomes" id="UP001283361"/>
    </source>
</evidence>
<organism evidence="1 2">
    <name type="scientific">Elysia crispata</name>
    <name type="common">lettuce slug</name>
    <dbReference type="NCBI Taxonomy" id="231223"/>
    <lineage>
        <taxon>Eukaryota</taxon>
        <taxon>Metazoa</taxon>
        <taxon>Spiralia</taxon>
        <taxon>Lophotrochozoa</taxon>
        <taxon>Mollusca</taxon>
        <taxon>Gastropoda</taxon>
        <taxon>Heterobranchia</taxon>
        <taxon>Euthyneura</taxon>
        <taxon>Panpulmonata</taxon>
        <taxon>Sacoglossa</taxon>
        <taxon>Placobranchoidea</taxon>
        <taxon>Plakobranchidae</taxon>
        <taxon>Elysia</taxon>
    </lineage>
</organism>
<dbReference type="EMBL" id="JAWDGP010001866">
    <property type="protein sequence ID" value="KAK3787346.1"/>
    <property type="molecule type" value="Genomic_DNA"/>
</dbReference>
<gene>
    <name evidence="1" type="ORF">RRG08_065347</name>
</gene>
<dbReference type="AlphaFoldDB" id="A0AAE1AHS0"/>
<sequence length="129" mass="14707">MIILVEVTTIYAYDCLCGDDLCLCPMIVFVEVTTVYDLWLSLWTRLLSMVYDDICGSDHCLYPMVVLVEGPGVRRKLRHGRRSDCHYHPLGTAWKSSAGLQNLPQAQRRERMTSARRVPISQLECALTT</sequence>
<protein>
    <submittedName>
        <fullName evidence="1">Uncharacterized protein</fullName>
    </submittedName>
</protein>
<keyword evidence="2" id="KW-1185">Reference proteome</keyword>
<comment type="caution">
    <text evidence="1">The sequence shown here is derived from an EMBL/GenBank/DDBJ whole genome shotgun (WGS) entry which is preliminary data.</text>
</comment>
<dbReference type="Proteomes" id="UP001283361">
    <property type="component" value="Unassembled WGS sequence"/>
</dbReference>
<proteinExistence type="predicted"/>
<evidence type="ECO:0000313" key="1">
    <source>
        <dbReference type="EMBL" id="KAK3787346.1"/>
    </source>
</evidence>
<reference evidence="1" key="1">
    <citation type="journal article" date="2023" name="G3 (Bethesda)">
        <title>A reference genome for the long-term kleptoplast-retaining sea slug Elysia crispata morphotype clarki.</title>
        <authorList>
            <person name="Eastman K.E."/>
            <person name="Pendleton A.L."/>
            <person name="Shaikh M.A."/>
            <person name="Suttiyut T."/>
            <person name="Ogas R."/>
            <person name="Tomko P."/>
            <person name="Gavelis G."/>
            <person name="Widhalm J.R."/>
            <person name="Wisecaver J.H."/>
        </authorList>
    </citation>
    <scope>NUCLEOTIDE SEQUENCE</scope>
    <source>
        <strain evidence="1">ECLA1</strain>
    </source>
</reference>
<accession>A0AAE1AHS0</accession>